<comment type="caution">
    <text evidence="2">The sequence shown here is derived from an EMBL/GenBank/DDBJ whole genome shotgun (WGS) entry which is preliminary data.</text>
</comment>
<feature type="compositionally biased region" description="Basic and acidic residues" evidence="1">
    <location>
        <begin position="1"/>
        <end position="11"/>
    </location>
</feature>
<reference evidence="2 3" key="2">
    <citation type="journal article" date="2023" name="Mol. Biol. Evol.">
        <title>Genomics of Secondarily Temperate Adaptation in the Only Non-Antarctic Icefish.</title>
        <authorList>
            <person name="Rivera-Colon A.G."/>
            <person name="Rayamajhi N."/>
            <person name="Minhas B.F."/>
            <person name="Madrigal G."/>
            <person name="Bilyk K.T."/>
            <person name="Yoon V."/>
            <person name="Hune M."/>
            <person name="Gregory S."/>
            <person name="Cheng C.H.C."/>
            <person name="Catchen J.M."/>
        </authorList>
    </citation>
    <scope>NUCLEOTIDE SEQUENCE [LARGE SCALE GENOMIC DNA]</scope>
    <source>
        <strain evidence="2">JMC-PN-2008</strain>
    </source>
</reference>
<dbReference type="Proteomes" id="UP001346869">
    <property type="component" value="Unassembled WGS sequence"/>
</dbReference>
<gene>
    <name evidence="2" type="ORF">PBY51_021957</name>
</gene>
<feature type="region of interest" description="Disordered" evidence="1">
    <location>
        <begin position="1"/>
        <end position="20"/>
    </location>
</feature>
<dbReference type="EMBL" id="JAUZQC010000014">
    <property type="protein sequence ID" value="KAK5860483.1"/>
    <property type="molecule type" value="Genomic_DNA"/>
</dbReference>
<evidence type="ECO:0000256" key="1">
    <source>
        <dbReference type="SAM" id="MobiDB-lite"/>
    </source>
</evidence>
<protein>
    <submittedName>
        <fullName evidence="2">Uncharacterized protein</fullName>
    </submittedName>
</protein>
<accession>A0AAN8AMN3</accession>
<evidence type="ECO:0000313" key="2">
    <source>
        <dbReference type="EMBL" id="KAK5860483.1"/>
    </source>
</evidence>
<dbReference type="AlphaFoldDB" id="A0AAN8AMN3"/>
<sequence length="204" mass="23531">MTTHFPRHDFPSKAVNGGEKTLPRVGLQESLTHLHPLQRVELQESLTHLHPLQESLTHLHPLQESLTHLHPLQRVELQESLTHLHPLQRVELQESLTHLHPLQMVELQESLTHLHPLQRQHAIELHRQQQQQQQTSLSTFTACTVPASCRARSRFLNLRDSVRKSPTKSTAKVVGCTQASIRQEIPWVPFAFSKVLHPERDKHL</sequence>
<evidence type="ECO:0000313" key="3">
    <source>
        <dbReference type="Proteomes" id="UP001346869"/>
    </source>
</evidence>
<name>A0AAN8AMN3_ELEMC</name>
<proteinExistence type="predicted"/>
<keyword evidence="3" id="KW-1185">Reference proteome</keyword>
<organism evidence="2 3">
    <name type="scientific">Eleginops maclovinus</name>
    <name type="common">Patagonian blennie</name>
    <name type="synonym">Eleginus maclovinus</name>
    <dbReference type="NCBI Taxonomy" id="56733"/>
    <lineage>
        <taxon>Eukaryota</taxon>
        <taxon>Metazoa</taxon>
        <taxon>Chordata</taxon>
        <taxon>Craniata</taxon>
        <taxon>Vertebrata</taxon>
        <taxon>Euteleostomi</taxon>
        <taxon>Actinopterygii</taxon>
        <taxon>Neopterygii</taxon>
        <taxon>Teleostei</taxon>
        <taxon>Neoteleostei</taxon>
        <taxon>Acanthomorphata</taxon>
        <taxon>Eupercaria</taxon>
        <taxon>Perciformes</taxon>
        <taxon>Notothenioidei</taxon>
        <taxon>Eleginopidae</taxon>
        <taxon>Eleginops</taxon>
    </lineage>
</organism>
<reference evidence="2 3" key="1">
    <citation type="journal article" date="2023" name="Genes (Basel)">
        <title>Chromosome-Level Genome Assembly and Circadian Gene Repertoire of the Patagonia Blennie Eleginops maclovinus-The Closest Ancestral Proxy of Antarctic Cryonotothenioids.</title>
        <authorList>
            <person name="Cheng C.C."/>
            <person name="Rivera-Colon A.G."/>
            <person name="Minhas B.F."/>
            <person name="Wilson L."/>
            <person name="Rayamajhi N."/>
            <person name="Vargas-Chacoff L."/>
            <person name="Catchen J.M."/>
        </authorList>
    </citation>
    <scope>NUCLEOTIDE SEQUENCE [LARGE SCALE GENOMIC DNA]</scope>
    <source>
        <strain evidence="2">JMC-PN-2008</strain>
    </source>
</reference>